<dbReference type="InterPro" id="IPR011706">
    <property type="entry name" value="Cu-oxidase_C"/>
</dbReference>
<keyword evidence="12" id="KW-0472">Membrane</keyword>
<keyword evidence="16" id="KW-1185">Reference proteome</keyword>
<evidence type="ECO:0000256" key="4">
    <source>
        <dbReference type="ARBA" id="ARBA00011233"/>
    </source>
</evidence>
<gene>
    <name evidence="15" type="ORF">GCM10010531_05970</name>
</gene>
<comment type="cofactor">
    <cofactor evidence="2">
        <name>Cu(2+)</name>
        <dbReference type="ChEBI" id="CHEBI:29036"/>
    </cofactor>
</comment>
<evidence type="ECO:0000256" key="9">
    <source>
        <dbReference type="ARBA" id="ARBA00023002"/>
    </source>
</evidence>
<feature type="domain" description="Plastocyanin-like" evidence="13">
    <location>
        <begin position="243"/>
        <end position="353"/>
    </location>
</feature>
<evidence type="ECO:0000256" key="3">
    <source>
        <dbReference type="ARBA" id="ARBA00010609"/>
    </source>
</evidence>
<keyword evidence="7" id="KW-0479">Metal-binding</keyword>
<feature type="transmembrane region" description="Helical" evidence="12">
    <location>
        <begin position="20"/>
        <end position="40"/>
    </location>
</feature>
<evidence type="ECO:0000256" key="2">
    <source>
        <dbReference type="ARBA" id="ARBA00001973"/>
    </source>
</evidence>
<dbReference type="InterPro" id="IPR008972">
    <property type="entry name" value="Cupredoxin"/>
</dbReference>
<dbReference type="CDD" id="cd11024">
    <property type="entry name" value="CuRO_1_2DMCO_NIR_like"/>
    <property type="match status" value="1"/>
</dbReference>
<evidence type="ECO:0000256" key="12">
    <source>
        <dbReference type="SAM" id="Phobius"/>
    </source>
</evidence>
<evidence type="ECO:0000256" key="8">
    <source>
        <dbReference type="ARBA" id="ARBA00022737"/>
    </source>
</evidence>
<dbReference type="PANTHER" id="PTHR11709">
    <property type="entry name" value="MULTI-COPPER OXIDASE"/>
    <property type="match status" value="1"/>
</dbReference>
<evidence type="ECO:0000256" key="10">
    <source>
        <dbReference type="ARBA" id="ARBA00023008"/>
    </source>
</evidence>
<evidence type="ECO:0000256" key="6">
    <source>
        <dbReference type="ARBA" id="ARBA00017290"/>
    </source>
</evidence>
<dbReference type="InterPro" id="IPR045087">
    <property type="entry name" value="Cu-oxidase_fam"/>
</dbReference>
<keyword evidence="10" id="KW-0186">Copper</keyword>
<comment type="catalytic activity">
    <reaction evidence="11">
        <text>nitric oxide + Fe(III)-[cytochrome c] + H2O = Fe(II)-[cytochrome c] + nitrite + 2 H(+)</text>
        <dbReference type="Rhea" id="RHEA:15233"/>
        <dbReference type="Rhea" id="RHEA-COMP:10350"/>
        <dbReference type="Rhea" id="RHEA-COMP:14399"/>
        <dbReference type="ChEBI" id="CHEBI:15377"/>
        <dbReference type="ChEBI" id="CHEBI:15378"/>
        <dbReference type="ChEBI" id="CHEBI:16301"/>
        <dbReference type="ChEBI" id="CHEBI:16480"/>
        <dbReference type="ChEBI" id="CHEBI:29033"/>
        <dbReference type="ChEBI" id="CHEBI:29034"/>
        <dbReference type="EC" id="1.7.2.1"/>
    </reaction>
</comment>
<evidence type="ECO:0000259" key="13">
    <source>
        <dbReference type="Pfam" id="PF07731"/>
    </source>
</evidence>
<dbReference type="Proteomes" id="UP001499924">
    <property type="component" value="Unassembled WGS sequence"/>
</dbReference>
<keyword evidence="9" id="KW-0560">Oxidoreductase</keyword>
<reference evidence="16" key="1">
    <citation type="journal article" date="2019" name="Int. J. Syst. Evol. Microbiol.">
        <title>The Global Catalogue of Microorganisms (GCM) 10K type strain sequencing project: providing services to taxonomists for standard genome sequencing and annotation.</title>
        <authorList>
            <consortium name="The Broad Institute Genomics Platform"/>
            <consortium name="The Broad Institute Genome Sequencing Center for Infectious Disease"/>
            <person name="Wu L."/>
            <person name="Ma J."/>
        </authorList>
    </citation>
    <scope>NUCLEOTIDE SEQUENCE [LARGE SCALE GENOMIC DNA]</scope>
    <source>
        <strain evidence="16">JCM 15614</strain>
    </source>
</reference>
<keyword evidence="12" id="KW-0812">Transmembrane</keyword>
<dbReference type="Gene3D" id="2.60.40.420">
    <property type="entry name" value="Cupredoxins - blue copper proteins"/>
    <property type="match status" value="2"/>
</dbReference>
<evidence type="ECO:0000313" key="15">
    <source>
        <dbReference type="EMBL" id="GAA3157418.1"/>
    </source>
</evidence>
<comment type="caution">
    <text evidence="15">The sequence shown here is derived from an EMBL/GenBank/DDBJ whole genome shotgun (WGS) entry which is preliminary data.</text>
</comment>
<feature type="domain" description="Plastocyanin-like" evidence="14">
    <location>
        <begin position="115"/>
        <end position="223"/>
    </location>
</feature>
<dbReference type="EC" id="1.7.2.1" evidence="5"/>
<evidence type="ECO:0000256" key="7">
    <source>
        <dbReference type="ARBA" id="ARBA00022723"/>
    </source>
</evidence>
<dbReference type="Pfam" id="PF07732">
    <property type="entry name" value="Cu-oxidase_3"/>
    <property type="match status" value="1"/>
</dbReference>
<dbReference type="Pfam" id="PF07731">
    <property type="entry name" value="Cu-oxidase_2"/>
    <property type="match status" value="1"/>
</dbReference>
<evidence type="ECO:0000256" key="11">
    <source>
        <dbReference type="ARBA" id="ARBA00049340"/>
    </source>
</evidence>
<dbReference type="EMBL" id="BAAAVV010000001">
    <property type="protein sequence ID" value="GAA3157418.1"/>
    <property type="molecule type" value="Genomic_DNA"/>
</dbReference>
<comment type="subunit">
    <text evidence="4">Homotrimer.</text>
</comment>
<sequence length="355" mass="38578">MSDRPDGPPQRTSASTSRRAFLAGGAALGAVGVTLGAGALTRSAPVAAAPAGHAAHGGGVDGATFRAGGTVDHDANGFSPTETLRDFDYGSVSLTADGRTVREWVVAANDLEIEVAPGVRFPAWTFNARVPGPTLRCRQGDLLRVRFLNGSAHPHTMHFHGIHPADMDGVPLIGPGVIAPGESFTYTFEAEPFGVHLYHCHVGPLAEHIARGMYGTFIIDPPQDRPPADELVMVMHGYNTTFDGEGNQLYAVNGIPFHYMHEPVQVRRGELVRIYLVNILEYDPINSFHLHGNFFDYYPTGTRLEPSEYTDTVVQAQGQRGICEVRFPHPGRYMFHAHKTEFADLGWMGFFEVSG</sequence>
<organism evidence="15 16">
    <name type="scientific">Blastococcus jejuensis</name>
    <dbReference type="NCBI Taxonomy" id="351224"/>
    <lineage>
        <taxon>Bacteria</taxon>
        <taxon>Bacillati</taxon>
        <taxon>Actinomycetota</taxon>
        <taxon>Actinomycetes</taxon>
        <taxon>Geodermatophilales</taxon>
        <taxon>Geodermatophilaceae</taxon>
        <taxon>Blastococcus</taxon>
    </lineage>
</organism>
<evidence type="ECO:0000256" key="1">
    <source>
        <dbReference type="ARBA" id="ARBA00001960"/>
    </source>
</evidence>
<dbReference type="InterPro" id="IPR006311">
    <property type="entry name" value="TAT_signal"/>
</dbReference>
<dbReference type="PROSITE" id="PS51318">
    <property type="entry name" value="TAT"/>
    <property type="match status" value="1"/>
</dbReference>
<dbReference type="InterPro" id="IPR001287">
    <property type="entry name" value="NO2-reductase_Cu"/>
</dbReference>
<accession>A0ABP6NT36</accession>
<dbReference type="RefSeq" id="WP_344687012.1">
    <property type="nucleotide sequence ID" value="NZ_BAAAVV010000001.1"/>
</dbReference>
<evidence type="ECO:0000259" key="14">
    <source>
        <dbReference type="Pfam" id="PF07732"/>
    </source>
</evidence>
<protein>
    <recommendedName>
        <fullName evidence="6">Copper-containing nitrite reductase</fullName>
        <ecNumber evidence="5">1.7.2.1</ecNumber>
    </recommendedName>
</protein>
<dbReference type="SUPFAM" id="SSF49503">
    <property type="entry name" value="Cupredoxins"/>
    <property type="match status" value="2"/>
</dbReference>
<evidence type="ECO:0000256" key="5">
    <source>
        <dbReference type="ARBA" id="ARBA00011882"/>
    </source>
</evidence>
<dbReference type="PANTHER" id="PTHR11709:SF394">
    <property type="entry name" value="FI03373P-RELATED"/>
    <property type="match status" value="1"/>
</dbReference>
<dbReference type="PRINTS" id="PR00695">
    <property type="entry name" value="CUNO2RDTASE"/>
</dbReference>
<name>A0ABP6NT36_9ACTN</name>
<dbReference type="InterPro" id="IPR011707">
    <property type="entry name" value="Cu-oxidase-like_N"/>
</dbReference>
<keyword evidence="8" id="KW-0677">Repeat</keyword>
<comment type="similarity">
    <text evidence="3">Belongs to the multicopper oxidase family.</text>
</comment>
<evidence type="ECO:0000313" key="16">
    <source>
        <dbReference type="Proteomes" id="UP001499924"/>
    </source>
</evidence>
<proteinExistence type="inferred from homology"/>
<comment type="cofactor">
    <cofactor evidence="1">
        <name>Cu(+)</name>
        <dbReference type="ChEBI" id="CHEBI:49552"/>
    </cofactor>
</comment>
<keyword evidence="12" id="KW-1133">Transmembrane helix</keyword>